<evidence type="ECO:0000259" key="1">
    <source>
        <dbReference type="Pfam" id="PF20250"/>
    </source>
</evidence>
<dbReference type="Proteomes" id="UP000316330">
    <property type="component" value="Unassembled WGS sequence"/>
</dbReference>
<dbReference type="PANTHER" id="PTHR38032">
    <property type="entry name" value="POLYMERASE-RELATED"/>
    <property type="match status" value="1"/>
</dbReference>
<dbReference type="Pfam" id="PF20250">
    <property type="entry name" value="FapA_N"/>
    <property type="match status" value="1"/>
</dbReference>
<dbReference type="AlphaFoldDB" id="A0A559JIM8"/>
<reference evidence="2 3" key="1">
    <citation type="submission" date="2019-07" db="EMBL/GenBank/DDBJ databases">
        <authorList>
            <person name="Kim J."/>
        </authorList>
    </citation>
    <scope>NUCLEOTIDE SEQUENCE [LARGE SCALE GENOMIC DNA]</scope>
    <source>
        <strain evidence="2 3">G13</strain>
    </source>
</reference>
<dbReference type="OrthoDB" id="1279at2"/>
<sequence>MREVSILKKQISEAELKTLIRQLNIEPADNIDFETIDAEKGLTENSSRRQDGSIRIRNQQILVQDPTVGGENAWIYPVRPIRLFVNDEEIFSETRVAAKDRITWKIEELSLFEITITEDKLFAHLQLYALERYAARLVDDGPSTRLIVRAEEDSNIVLKTVQLADVVAQLEKMSIRARIEFAAIQQELLEPTYRHVVVACGKAPIPGEDARLEIYFAQQVTSEFFEVDGVIDFRNHLRIPSVREGEVIARKIPIVEGQAGYDVLGNVTLPTPPKDLFIMAKSGVELTQDGVVIARAQGRPRVTGGKIKVFDVATSYFVSGNVDIETGNIVFSGDVIVYGDVMDNMIIESLGNVYVYGNVYNSTITATGSINVRGNVLASKLYSGYFGVLFNRLYHTSMLLYSNIEKLLSAAKLLTDTLEAKRQTVRYGQIIQLLMETKFKEILPAVKELQVVISNIQHLKQAEYGKLKELADIFTHPRRLLETASHDFVQGFLALLQDTHSEVARMQEDKVEISVSQCQTSELKSNGDIFIYRDGVVQCELYSAGNIVFRSNRGMCRGSRLEAGDSIRAKVVGGLTGAMSVLAAKRKIYVKKMFSGRVCIGKYCKDIFEPVEHVSFDIQTLKKSL</sequence>
<comment type="caution">
    <text evidence="2">The sequence shown here is derived from an EMBL/GenBank/DDBJ whole genome shotgun (WGS) entry which is preliminary data.</text>
</comment>
<gene>
    <name evidence="2" type="ORF">FPZ45_12285</name>
</gene>
<feature type="domain" description="Flagellar Assembly Protein A N-terminal region" evidence="1">
    <location>
        <begin position="113"/>
        <end position="303"/>
    </location>
</feature>
<name>A0A559JIM8_9BACL</name>
<accession>A0A559JIM8</accession>
<evidence type="ECO:0000313" key="3">
    <source>
        <dbReference type="Proteomes" id="UP000316330"/>
    </source>
</evidence>
<organism evidence="2 3">
    <name type="scientific">Cohnella terricola</name>
    <dbReference type="NCBI Taxonomy" id="1289167"/>
    <lineage>
        <taxon>Bacteria</taxon>
        <taxon>Bacillati</taxon>
        <taxon>Bacillota</taxon>
        <taxon>Bacilli</taxon>
        <taxon>Bacillales</taxon>
        <taxon>Paenibacillaceae</taxon>
        <taxon>Cohnella</taxon>
    </lineage>
</organism>
<dbReference type="Pfam" id="PF03961">
    <property type="entry name" value="FapA"/>
    <property type="match status" value="1"/>
</dbReference>
<dbReference type="PANTHER" id="PTHR38032:SF1">
    <property type="entry name" value="RNA-BINDING PROTEIN KHPB N-TERMINAL DOMAIN-CONTAINING PROTEIN"/>
    <property type="match status" value="1"/>
</dbReference>
<dbReference type="InterPro" id="IPR046865">
    <property type="entry name" value="FapA_b_solenoid"/>
</dbReference>
<keyword evidence="3" id="KW-1185">Reference proteome</keyword>
<protein>
    <submittedName>
        <fullName evidence="2">DUF342 domain-containing protein</fullName>
    </submittedName>
</protein>
<evidence type="ECO:0000313" key="2">
    <source>
        <dbReference type="EMBL" id="TVX99727.1"/>
    </source>
</evidence>
<dbReference type="InterPro" id="IPR046866">
    <property type="entry name" value="FapA_N"/>
</dbReference>
<dbReference type="InterPro" id="IPR005646">
    <property type="entry name" value="FapA"/>
</dbReference>
<proteinExistence type="predicted"/>
<dbReference type="EMBL" id="VNJJ01000006">
    <property type="protein sequence ID" value="TVX99727.1"/>
    <property type="molecule type" value="Genomic_DNA"/>
</dbReference>